<dbReference type="GO" id="GO:0004222">
    <property type="term" value="F:metalloendopeptidase activity"/>
    <property type="evidence" value="ECO:0007669"/>
    <property type="project" value="TreeGrafter"/>
</dbReference>
<evidence type="ECO:0000256" key="1">
    <source>
        <dbReference type="ARBA" id="ARBA00022729"/>
    </source>
</evidence>
<dbReference type="Proteomes" id="UP000290092">
    <property type="component" value="Unassembled WGS sequence"/>
</dbReference>
<accession>A0AAX2AJG3</accession>
<dbReference type="PANTHER" id="PTHR21666">
    <property type="entry name" value="PEPTIDASE-RELATED"/>
    <property type="match status" value="1"/>
</dbReference>
<evidence type="ECO:0000313" key="5">
    <source>
        <dbReference type="Proteomes" id="UP000290092"/>
    </source>
</evidence>
<dbReference type="Pfam" id="PF01551">
    <property type="entry name" value="Peptidase_M23"/>
    <property type="match status" value="1"/>
</dbReference>
<gene>
    <name evidence="4" type="ORF">CP985_01135</name>
</gene>
<sequence>MIKIIVSLFIIVNLSFASSKNIEKKIEANKNILDKNNSKKMRTSLKIKILVKQIETQNSELTKLETQIVNVNEDIKKHQELLDNSKKDLDNLQKKSENLIAEKKSSEEQIVDTIIENFISSIAIKLAQEHSEEELIDNEIYTLLSQHSKDQILKLNNNYETITQNKKENEKQIDKISEYIEERMAKKKELNTLISNHAKSLKSLEVKHEIYQNELKKVIQQQQNLASLLEDLNILKDKELEKERIARQKEQRRLLALKKQREKEQANKTSKTKAEMQEKYAQNIDLDVRMLGSSTKGVKISKYRGRKTISPLKDFEVLKKFGKYYDPVYKIQLFNESIVLKTKMTKAKVYSIFNGKIVYAKKNAGMLENVVIVQHKNGLHTIYSHLDEIAPTLRVGKWIKKGYVIGRVNDTLNFQATKDSFHIDPEDLFRI</sequence>
<dbReference type="AlphaFoldDB" id="A0AAX2AJG3"/>
<dbReference type="RefSeq" id="WP_114841700.1">
    <property type="nucleotide sequence ID" value="NZ_CP031219.1"/>
</dbReference>
<feature type="domain" description="M23ase beta-sheet core" evidence="3">
    <location>
        <begin position="345"/>
        <end position="417"/>
    </location>
</feature>
<dbReference type="Gene3D" id="2.70.70.10">
    <property type="entry name" value="Glucose Permease (Domain IIA)"/>
    <property type="match status" value="1"/>
</dbReference>
<feature type="coiled-coil region" evidence="2">
    <location>
        <begin position="47"/>
        <end position="109"/>
    </location>
</feature>
<keyword evidence="5" id="KW-1185">Reference proteome</keyword>
<evidence type="ECO:0000259" key="3">
    <source>
        <dbReference type="Pfam" id="PF01551"/>
    </source>
</evidence>
<name>A0AAX2AJG3_9BACT</name>
<evidence type="ECO:0000256" key="2">
    <source>
        <dbReference type="SAM" id="Coils"/>
    </source>
</evidence>
<dbReference type="InterPro" id="IPR050570">
    <property type="entry name" value="Cell_wall_metabolism_enzyme"/>
</dbReference>
<evidence type="ECO:0000313" key="4">
    <source>
        <dbReference type="EMBL" id="RXK16790.1"/>
    </source>
</evidence>
<dbReference type="KEGG" id="amyt:AMYT_1257"/>
<dbReference type="PANTHER" id="PTHR21666:SF289">
    <property type="entry name" value="L-ALA--D-GLU ENDOPEPTIDASE"/>
    <property type="match status" value="1"/>
</dbReference>
<protein>
    <submittedName>
        <fullName evidence="4">Peptidase M23</fullName>
    </submittedName>
</protein>
<dbReference type="InterPro" id="IPR011055">
    <property type="entry name" value="Dup_hybrid_motif"/>
</dbReference>
<proteinExistence type="predicted"/>
<comment type="caution">
    <text evidence="4">The sequence shown here is derived from an EMBL/GenBank/DDBJ whole genome shotgun (WGS) entry which is preliminary data.</text>
</comment>
<keyword evidence="1" id="KW-0732">Signal</keyword>
<keyword evidence="2" id="KW-0175">Coiled coil</keyword>
<dbReference type="EMBL" id="NXID01000003">
    <property type="protein sequence ID" value="RXK16790.1"/>
    <property type="molecule type" value="Genomic_DNA"/>
</dbReference>
<dbReference type="SUPFAM" id="SSF51261">
    <property type="entry name" value="Duplicated hybrid motif"/>
    <property type="match status" value="1"/>
</dbReference>
<feature type="coiled-coil region" evidence="2">
    <location>
        <begin position="152"/>
        <end position="279"/>
    </location>
</feature>
<organism evidence="4 5">
    <name type="scientific">Malaciobacter mytili LMG 24559</name>
    <dbReference type="NCBI Taxonomy" id="1032238"/>
    <lineage>
        <taxon>Bacteria</taxon>
        <taxon>Pseudomonadati</taxon>
        <taxon>Campylobacterota</taxon>
        <taxon>Epsilonproteobacteria</taxon>
        <taxon>Campylobacterales</taxon>
        <taxon>Arcobacteraceae</taxon>
        <taxon>Malaciobacter</taxon>
    </lineage>
</organism>
<dbReference type="InterPro" id="IPR016047">
    <property type="entry name" value="M23ase_b-sheet_dom"/>
</dbReference>
<dbReference type="CDD" id="cd12797">
    <property type="entry name" value="M23_peptidase"/>
    <property type="match status" value="1"/>
</dbReference>
<reference evidence="4 5" key="1">
    <citation type="submission" date="2017-09" db="EMBL/GenBank/DDBJ databases">
        <title>Genomics of the genus Arcobacter.</title>
        <authorList>
            <person name="Perez-Cataluna A."/>
            <person name="Figueras M.J."/>
            <person name="Salas-Masso N."/>
        </authorList>
    </citation>
    <scope>NUCLEOTIDE SEQUENCE [LARGE SCALE GENOMIC DNA]</scope>
    <source>
        <strain evidence="4 5">CECT 7386</strain>
    </source>
</reference>